<dbReference type="InterPro" id="IPR036388">
    <property type="entry name" value="WH-like_DNA-bd_sf"/>
</dbReference>
<dbReference type="Proteomes" id="UP001366085">
    <property type="component" value="Unassembled WGS sequence"/>
</dbReference>
<dbReference type="InterPro" id="IPR036390">
    <property type="entry name" value="WH_DNA-bd_sf"/>
</dbReference>
<keyword evidence="3" id="KW-1185">Reference proteome</keyword>
<evidence type="ECO:0000259" key="1">
    <source>
        <dbReference type="SMART" id="SM00418"/>
    </source>
</evidence>
<accession>A0ABU8LN74</accession>
<comment type="caution">
    <text evidence="2">The sequence shown here is derived from an EMBL/GenBank/DDBJ whole genome shotgun (WGS) entry which is preliminary data.</text>
</comment>
<feature type="domain" description="HTH arsR-type" evidence="1">
    <location>
        <begin position="11"/>
        <end position="86"/>
    </location>
</feature>
<proteinExistence type="predicted"/>
<dbReference type="SMART" id="SM00418">
    <property type="entry name" value="HTH_ARSR"/>
    <property type="match status" value="1"/>
</dbReference>
<dbReference type="EMBL" id="JBBDGN010000012">
    <property type="protein sequence ID" value="MEJ1092415.1"/>
    <property type="molecule type" value="Genomic_DNA"/>
</dbReference>
<reference evidence="2 3" key="1">
    <citation type="submission" date="2024-02" db="EMBL/GenBank/DDBJ databases">
        <authorList>
            <person name="Saticioglu I.B."/>
        </authorList>
    </citation>
    <scope>NUCLEOTIDE SEQUENCE [LARGE SCALE GENOMIC DNA]</scope>
    <source>
        <strain evidence="2 3">Mu-43</strain>
    </source>
</reference>
<protein>
    <submittedName>
        <fullName evidence="2">Helix-turn-helix domain-containing protein</fullName>
    </submittedName>
</protein>
<dbReference type="CDD" id="cd00090">
    <property type="entry name" value="HTH_ARSR"/>
    <property type="match status" value="1"/>
</dbReference>
<organism evidence="2 3">
    <name type="scientific">Microbacterium istanbulense</name>
    <dbReference type="NCBI Taxonomy" id="3122049"/>
    <lineage>
        <taxon>Bacteria</taxon>
        <taxon>Bacillati</taxon>
        <taxon>Actinomycetota</taxon>
        <taxon>Actinomycetes</taxon>
        <taxon>Micrococcales</taxon>
        <taxon>Microbacteriaceae</taxon>
        <taxon>Microbacterium</taxon>
    </lineage>
</organism>
<dbReference type="Pfam" id="PF12840">
    <property type="entry name" value="HTH_20"/>
    <property type="match status" value="1"/>
</dbReference>
<dbReference type="SUPFAM" id="SSF46785">
    <property type="entry name" value="Winged helix' DNA-binding domain"/>
    <property type="match status" value="1"/>
</dbReference>
<evidence type="ECO:0000313" key="2">
    <source>
        <dbReference type="EMBL" id="MEJ1092415.1"/>
    </source>
</evidence>
<name>A0ABU8LN74_9MICO</name>
<dbReference type="Gene3D" id="1.10.10.10">
    <property type="entry name" value="Winged helix-like DNA-binding domain superfamily/Winged helix DNA-binding domain"/>
    <property type="match status" value="1"/>
</dbReference>
<dbReference type="InterPro" id="IPR001845">
    <property type="entry name" value="HTH_ArsR_DNA-bd_dom"/>
</dbReference>
<gene>
    <name evidence="2" type="ORF">WDU93_12050</name>
</gene>
<sequence length="189" mass="20954">MEYPETHATTAMLKAMTHPLRRRILAVFPRLEYVRAADLATELGEPANKISFHLRVLADAGLLVEAPEQARDRRDRVWTAMKGALNIGDKEHPVADPALGSALVTALLDEHGETVRRFAKWMPEYLSDPAGEPHGTFTQSRIKLSPAQFTEMLKGIQTAIRDAQDAAEKASDPDARVYQLDIIAVDETV</sequence>
<evidence type="ECO:0000313" key="3">
    <source>
        <dbReference type="Proteomes" id="UP001366085"/>
    </source>
</evidence>
<dbReference type="RefSeq" id="WP_337320942.1">
    <property type="nucleotide sequence ID" value="NZ_JBBDGN010000012.1"/>
</dbReference>
<dbReference type="InterPro" id="IPR011991">
    <property type="entry name" value="ArsR-like_HTH"/>
</dbReference>